<name>A0A7V9A6Q9_9BACT</name>
<dbReference type="EMBL" id="JABRWO010000003">
    <property type="protein sequence ID" value="MBA2114216.1"/>
    <property type="molecule type" value="Genomic_DNA"/>
</dbReference>
<reference evidence="2 3" key="1">
    <citation type="submission" date="2020-05" db="EMBL/GenBank/DDBJ databases">
        <title>Bremerella alba sp. nov., a novel planctomycete isolated from the surface of the macroalga Fucus spiralis.</title>
        <authorList>
            <person name="Godinho O."/>
            <person name="Botelho R."/>
            <person name="Albuquerque L."/>
            <person name="Wiegand S."/>
            <person name="Da Costa M.S."/>
            <person name="Lobo-Da-Cunha A."/>
            <person name="Jogler C."/>
            <person name="Lage O.M."/>
        </authorList>
    </citation>
    <scope>NUCLEOTIDE SEQUENCE [LARGE SCALE GENOMIC DNA]</scope>
    <source>
        <strain evidence="2 3">FF15</strain>
    </source>
</reference>
<proteinExistence type="predicted"/>
<protein>
    <submittedName>
        <fullName evidence="2">Uncharacterized protein</fullName>
    </submittedName>
</protein>
<gene>
    <name evidence="2" type="ORF">HOV93_13720</name>
</gene>
<feature type="compositionally biased region" description="Basic and acidic residues" evidence="1">
    <location>
        <begin position="75"/>
        <end position="87"/>
    </location>
</feature>
<feature type="region of interest" description="Disordered" evidence="1">
    <location>
        <begin position="71"/>
        <end position="110"/>
    </location>
</feature>
<comment type="caution">
    <text evidence="2">The sequence shown here is derived from an EMBL/GenBank/DDBJ whole genome shotgun (WGS) entry which is preliminary data.</text>
</comment>
<feature type="compositionally biased region" description="Pro residues" evidence="1">
    <location>
        <begin position="88"/>
        <end position="110"/>
    </location>
</feature>
<dbReference type="AlphaFoldDB" id="A0A7V9A6Q9"/>
<keyword evidence="3" id="KW-1185">Reference proteome</keyword>
<evidence type="ECO:0000313" key="3">
    <source>
        <dbReference type="Proteomes" id="UP000551616"/>
    </source>
</evidence>
<evidence type="ECO:0000256" key="1">
    <source>
        <dbReference type="SAM" id="MobiDB-lite"/>
    </source>
</evidence>
<dbReference type="Proteomes" id="UP000551616">
    <property type="component" value="Unassembled WGS sequence"/>
</dbReference>
<organism evidence="2 3">
    <name type="scientific">Bremerella alba</name>
    <dbReference type="NCBI Taxonomy" id="980252"/>
    <lineage>
        <taxon>Bacteria</taxon>
        <taxon>Pseudomonadati</taxon>
        <taxon>Planctomycetota</taxon>
        <taxon>Planctomycetia</taxon>
        <taxon>Pirellulales</taxon>
        <taxon>Pirellulaceae</taxon>
        <taxon>Bremerella</taxon>
    </lineage>
</organism>
<sequence>MLGRDGLGRVLPPVEGREKLGLLPVDGRLIVGRLDVGRFMDGELIDGRLVEGRLVDGRLIEGDGRLTDEGLLIEGVRDPPLGRDIERPPPPPPPPIDLPPPPPPPRPPRA</sequence>
<evidence type="ECO:0000313" key="2">
    <source>
        <dbReference type="EMBL" id="MBA2114216.1"/>
    </source>
</evidence>
<accession>A0A7V9A6Q9</accession>